<protein>
    <submittedName>
        <fullName evidence="3">Uncharacterized protein</fullName>
    </submittedName>
</protein>
<organism evidence="3 4">
    <name type="scientific">Scleroderma citrinum Foug A</name>
    <dbReference type="NCBI Taxonomy" id="1036808"/>
    <lineage>
        <taxon>Eukaryota</taxon>
        <taxon>Fungi</taxon>
        <taxon>Dikarya</taxon>
        <taxon>Basidiomycota</taxon>
        <taxon>Agaricomycotina</taxon>
        <taxon>Agaricomycetes</taxon>
        <taxon>Agaricomycetidae</taxon>
        <taxon>Boletales</taxon>
        <taxon>Sclerodermatineae</taxon>
        <taxon>Sclerodermataceae</taxon>
        <taxon>Scleroderma</taxon>
    </lineage>
</organism>
<reference evidence="3 4" key="1">
    <citation type="submission" date="2014-04" db="EMBL/GenBank/DDBJ databases">
        <authorList>
            <consortium name="DOE Joint Genome Institute"/>
            <person name="Kuo A."/>
            <person name="Kohler A."/>
            <person name="Nagy L.G."/>
            <person name="Floudas D."/>
            <person name="Copeland A."/>
            <person name="Barry K.W."/>
            <person name="Cichocki N."/>
            <person name="Veneault-Fourrey C."/>
            <person name="LaButti K."/>
            <person name="Lindquist E.A."/>
            <person name="Lipzen A."/>
            <person name="Lundell T."/>
            <person name="Morin E."/>
            <person name="Murat C."/>
            <person name="Sun H."/>
            <person name="Tunlid A."/>
            <person name="Henrissat B."/>
            <person name="Grigoriev I.V."/>
            <person name="Hibbett D.S."/>
            <person name="Martin F."/>
            <person name="Nordberg H.P."/>
            <person name="Cantor M.N."/>
            <person name="Hua S.X."/>
        </authorList>
    </citation>
    <scope>NUCLEOTIDE SEQUENCE [LARGE SCALE GENOMIC DNA]</scope>
    <source>
        <strain evidence="3 4">Foug A</strain>
    </source>
</reference>
<dbReference type="HOGENOM" id="CLU_1759892_0_0_1"/>
<evidence type="ECO:0000256" key="1">
    <source>
        <dbReference type="SAM" id="MobiDB-lite"/>
    </source>
</evidence>
<feature type="signal peptide" evidence="2">
    <location>
        <begin position="1"/>
        <end position="22"/>
    </location>
</feature>
<dbReference type="Proteomes" id="UP000053989">
    <property type="component" value="Unassembled WGS sequence"/>
</dbReference>
<evidence type="ECO:0000313" key="3">
    <source>
        <dbReference type="EMBL" id="KIM67739.1"/>
    </source>
</evidence>
<feature type="chain" id="PRO_5002174250" evidence="2">
    <location>
        <begin position="23"/>
        <end position="148"/>
    </location>
</feature>
<reference evidence="4" key="2">
    <citation type="submission" date="2015-01" db="EMBL/GenBank/DDBJ databases">
        <title>Evolutionary Origins and Diversification of the Mycorrhizal Mutualists.</title>
        <authorList>
            <consortium name="DOE Joint Genome Institute"/>
            <consortium name="Mycorrhizal Genomics Consortium"/>
            <person name="Kohler A."/>
            <person name="Kuo A."/>
            <person name="Nagy L.G."/>
            <person name="Floudas D."/>
            <person name="Copeland A."/>
            <person name="Barry K.W."/>
            <person name="Cichocki N."/>
            <person name="Veneault-Fourrey C."/>
            <person name="LaButti K."/>
            <person name="Lindquist E.A."/>
            <person name="Lipzen A."/>
            <person name="Lundell T."/>
            <person name="Morin E."/>
            <person name="Murat C."/>
            <person name="Riley R."/>
            <person name="Ohm R."/>
            <person name="Sun H."/>
            <person name="Tunlid A."/>
            <person name="Henrissat B."/>
            <person name="Grigoriev I.V."/>
            <person name="Hibbett D.S."/>
            <person name="Martin F."/>
        </authorList>
    </citation>
    <scope>NUCLEOTIDE SEQUENCE [LARGE SCALE GENOMIC DNA]</scope>
    <source>
        <strain evidence="4">Foug A</strain>
    </source>
</reference>
<gene>
    <name evidence="3" type="ORF">SCLCIDRAFT_7357</name>
</gene>
<proteinExistence type="predicted"/>
<name>A0A0C3EHJ2_9AGAM</name>
<dbReference type="InParanoid" id="A0A0C3EHJ2"/>
<feature type="region of interest" description="Disordered" evidence="1">
    <location>
        <begin position="84"/>
        <end position="148"/>
    </location>
</feature>
<dbReference type="AlphaFoldDB" id="A0A0C3EHJ2"/>
<accession>A0A0C3EHJ2</accession>
<evidence type="ECO:0000256" key="2">
    <source>
        <dbReference type="SAM" id="SignalP"/>
    </source>
</evidence>
<feature type="compositionally biased region" description="Basic and acidic residues" evidence="1">
    <location>
        <begin position="95"/>
        <end position="108"/>
    </location>
</feature>
<evidence type="ECO:0000313" key="4">
    <source>
        <dbReference type="Proteomes" id="UP000053989"/>
    </source>
</evidence>
<feature type="compositionally biased region" description="Basic and acidic residues" evidence="1">
    <location>
        <begin position="124"/>
        <end position="139"/>
    </location>
</feature>
<keyword evidence="2" id="KW-0732">Signal</keyword>
<dbReference type="EMBL" id="KN822011">
    <property type="protein sequence ID" value="KIM67739.1"/>
    <property type="molecule type" value="Genomic_DNA"/>
</dbReference>
<sequence>MQISELGAAASLCSLFWGSMLTASVTRMLELYDTINSNAIKQLQNVPFGLKIPDAALSSLRSKGDVMHKTRCLCAGGHEQIETETDGLALPPAVERNDDDARRNRILGEEDLDAADDAGYAKYQRGEEATKGHSPREEGAVIEFGTCD</sequence>
<keyword evidence="4" id="KW-1185">Reference proteome</keyword>